<gene>
    <name evidence="1" type="ORF">METZ01_LOCUS493055</name>
</gene>
<name>A0A383D735_9ZZZZ</name>
<accession>A0A383D735</accession>
<evidence type="ECO:0000313" key="1">
    <source>
        <dbReference type="EMBL" id="SVE40201.1"/>
    </source>
</evidence>
<organism evidence="1">
    <name type="scientific">marine metagenome</name>
    <dbReference type="NCBI Taxonomy" id="408172"/>
    <lineage>
        <taxon>unclassified sequences</taxon>
        <taxon>metagenomes</taxon>
        <taxon>ecological metagenomes</taxon>
    </lineage>
</organism>
<feature type="non-terminal residue" evidence="1">
    <location>
        <position position="99"/>
    </location>
</feature>
<dbReference type="AlphaFoldDB" id="A0A383D735"/>
<reference evidence="1" key="1">
    <citation type="submission" date="2018-05" db="EMBL/GenBank/DDBJ databases">
        <authorList>
            <person name="Lanie J.A."/>
            <person name="Ng W.-L."/>
            <person name="Kazmierczak K.M."/>
            <person name="Andrzejewski T.M."/>
            <person name="Davidsen T.M."/>
            <person name="Wayne K.J."/>
            <person name="Tettelin H."/>
            <person name="Glass J.I."/>
            <person name="Rusch D."/>
            <person name="Podicherti R."/>
            <person name="Tsui H.-C.T."/>
            <person name="Winkler M.E."/>
        </authorList>
    </citation>
    <scope>NUCLEOTIDE SEQUENCE</scope>
</reference>
<sequence length="99" mass="10507">MKSVDHHSPNQVILLLAAGILFSPLLQGQDSGPVRLSLADLSADLQIATGGSSVDDSTLLNLQGGHHDPRKRGFTFQGLELGMQGTIDPYVSLDAAIHY</sequence>
<protein>
    <submittedName>
        <fullName evidence="1">Uncharacterized protein</fullName>
    </submittedName>
</protein>
<proteinExistence type="predicted"/>
<dbReference type="EMBL" id="UINC01214803">
    <property type="protein sequence ID" value="SVE40201.1"/>
    <property type="molecule type" value="Genomic_DNA"/>
</dbReference>